<evidence type="ECO:0000256" key="1">
    <source>
        <dbReference type="SAM" id="MobiDB-lite"/>
    </source>
</evidence>
<dbReference type="AlphaFoldDB" id="A0A1V6QPR6"/>
<dbReference type="EMBL" id="MDYN01000001">
    <property type="protein sequence ID" value="OQD90936.1"/>
    <property type="molecule type" value="Genomic_DNA"/>
</dbReference>
<accession>A0A1V6QPR6</accession>
<sequence length="110" mass="12085">MADALTGFIGAFAHQISEIKRKIKDIIWPPEAAGSQEEESEDTPPIPQKPNPFSSGIRERRPWKLTVEKEASALPQQQQSQPVAFTLCKLSAQILSITGNADLPMFPQAS</sequence>
<evidence type="ECO:0000313" key="2">
    <source>
        <dbReference type="EMBL" id="OQD90936.1"/>
    </source>
</evidence>
<name>A0A1V6QPR6_9EURO</name>
<organism evidence="2 3">
    <name type="scientific">Penicillium antarcticum</name>
    <dbReference type="NCBI Taxonomy" id="416450"/>
    <lineage>
        <taxon>Eukaryota</taxon>
        <taxon>Fungi</taxon>
        <taxon>Dikarya</taxon>
        <taxon>Ascomycota</taxon>
        <taxon>Pezizomycotina</taxon>
        <taxon>Eurotiomycetes</taxon>
        <taxon>Eurotiomycetidae</taxon>
        <taxon>Eurotiales</taxon>
        <taxon>Aspergillaceae</taxon>
        <taxon>Penicillium</taxon>
    </lineage>
</organism>
<reference evidence="3" key="1">
    <citation type="journal article" date="2017" name="Nat. Microbiol.">
        <title>Global analysis of biosynthetic gene clusters reveals vast potential of secondary metabolite production in Penicillium species.</title>
        <authorList>
            <person name="Nielsen J.C."/>
            <person name="Grijseels S."/>
            <person name="Prigent S."/>
            <person name="Ji B."/>
            <person name="Dainat J."/>
            <person name="Nielsen K.F."/>
            <person name="Frisvad J.C."/>
            <person name="Workman M."/>
            <person name="Nielsen J."/>
        </authorList>
    </citation>
    <scope>NUCLEOTIDE SEQUENCE [LARGE SCALE GENOMIC DNA]</scope>
    <source>
        <strain evidence="3">IBT 31811</strain>
    </source>
</reference>
<proteinExistence type="predicted"/>
<protein>
    <submittedName>
        <fullName evidence="2">Uncharacterized protein</fullName>
    </submittedName>
</protein>
<gene>
    <name evidence="2" type="ORF">PENANT_c001G11646</name>
</gene>
<dbReference type="Proteomes" id="UP000191672">
    <property type="component" value="Unassembled WGS sequence"/>
</dbReference>
<keyword evidence="3" id="KW-1185">Reference proteome</keyword>
<comment type="caution">
    <text evidence="2">The sequence shown here is derived from an EMBL/GenBank/DDBJ whole genome shotgun (WGS) entry which is preliminary data.</text>
</comment>
<evidence type="ECO:0000313" key="3">
    <source>
        <dbReference type="Proteomes" id="UP000191672"/>
    </source>
</evidence>
<feature type="region of interest" description="Disordered" evidence="1">
    <location>
        <begin position="30"/>
        <end position="60"/>
    </location>
</feature>